<sequence length="85" mass="9242">MVPRGPKVFNRLNGTAPSFYTNDLSLKLTNESLQLLLQPLASHHQQHFIAPATFANIATPPPSIALRATAGFTAISYGNCKITFM</sequence>
<comment type="caution">
    <text evidence="1">The sequence shown here is derived from an EMBL/GenBank/DDBJ whole genome shotgun (WGS) entry which is preliminary data.</text>
</comment>
<accession>A0ABQ9BV82</accession>
<gene>
    <name evidence="1" type="ORF">OIU77_027795</name>
</gene>
<organism evidence="1 2">
    <name type="scientific">Salix suchowensis</name>
    <dbReference type="NCBI Taxonomy" id="1278906"/>
    <lineage>
        <taxon>Eukaryota</taxon>
        <taxon>Viridiplantae</taxon>
        <taxon>Streptophyta</taxon>
        <taxon>Embryophyta</taxon>
        <taxon>Tracheophyta</taxon>
        <taxon>Spermatophyta</taxon>
        <taxon>Magnoliopsida</taxon>
        <taxon>eudicotyledons</taxon>
        <taxon>Gunneridae</taxon>
        <taxon>Pentapetalae</taxon>
        <taxon>rosids</taxon>
        <taxon>fabids</taxon>
        <taxon>Malpighiales</taxon>
        <taxon>Salicaceae</taxon>
        <taxon>Saliceae</taxon>
        <taxon>Salix</taxon>
    </lineage>
</organism>
<reference evidence="1" key="2">
    <citation type="journal article" date="2023" name="Int. J. Mol. Sci.">
        <title>De Novo Assembly and Annotation of 11 Diverse Shrub Willow (Salix) Genomes Reveals Novel Gene Organization in Sex-Linked Regions.</title>
        <authorList>
            <person name="Hyden B."/>
            <person name="Feng K."/>
            <person name="Yates T.B."/>
            <person name="Jawdy S."/>
            <person name="Cereghino C."/>
            <person name="Smart L.B."/>
            <person name="Muchero W."/>
        </authorList>
    </citation>
    <scope>NUCLEOTIDE SEQUENCE</scope>
    <source>
        <tissue evidence="1">Shoot tip</tissue>
    </source>
</reference>
<dbReference type="EMBL" id="JAPFFI010000007">
    <property type="protein sequence ID" value="KAJ6389538.1"/>
    <property type="molecule type" value="Genomic_DNA"/>
</dbReference>
<keyword evidence="2" id="KW-1185">Reference proteome</keyword>
<reference evidence="1" key="1">
    <citation type="submission" date="2022-10" db="EMBL/GenBank/DDBJ databases">
        <authorList>
            <person name="Hyden B.L."/>
            <person name="Feng K."/>
            <person name="Yates T."/>
            <person name="Jawdy S."/>
            <person name="Smart L.B."/>
            <person name="Muchero W."/>
        </authorList>
    </citation>
    <scope>NUCLEOTIDE SEQUENCE</scope>
    <source>
        <tissue evidence="1">Shoot tip</tissue>
    </source>
</reference>
<proteinExistence type="predicted"/>
<name>A0ABQ9BV82_9ROSI</name>
<dbReference type="Proteomes" id="UP001141253">
    <property type="component" value="Chromosome 3"/>
</dbReference>
<protein>
    <submittedName>
        <fullName evidence="1">Uncharacterized protein</fullName>
    </submittedName>
</protein>
<evidence type="ECO:0000313" key="2">
    <source>
        <dbReference type="Proteomes" id="UP001141253"/>
    </source>
</evidence>
<evidence type="ECO:0000313" key="1">
    <source>
        <dbReference type="EMBL" id="KAJ6389538.1"/>
    </source>
</evidence>